<feature type="transmembrane region" description="Helical" evidence="11">
    <location>
        <begin position="416"/>
        <end position="437"/>
    </location>
</feature>
<organism evidence="14">
    <name type="scientific">Clastoptera arizonana</name>
    <name type="common">Arizona spittle bug</name>
    <dbReference type="NCBI Taxonomy" id="38151"/>
    <lineage>
        <taxon>Eukaryota</taxon>
        <taxon>Metazoa</taxon>
        <taxon>Ecdysozoa</taxon>
        <taxon>Arthropoda</taxon>
        <taxon>Hexapoda</taxon>
        <taxon>Insecta</taxon>
        <taxon>Pterygota</taxon>
        <taxon>Neoptera</taxon>
        <taxon>Paraneoptera</taxon>
        <taxon>Hemiptera</taxon>
        <taxon>Auchenorrhyncha</taxon>
        <taxon>Cercopoidea</taxon>
        <taxon>Clastopteridae</taxon>
        <taxon>Clastoptera</taxon>
    </lineage>
</organism>
<evidence type="ECO:0000256" key="3">
    <source>
        <dbReference type="ARBA" id="ARBA00022448"/>
    </source>
</evidence>
<dbReference type="InterPro" id="IPR013057">
    <property type="entry name" value="AA_transpt_TM"/>
</dbReference>
<keyword evidence="5" id="KW-0029">Amino-acid transport</keyword>
<evidence type="ECO:0000256" key="6">
    <source>
        <dbReference type="ARBA" id="ARBA00022989"/>
    </source>
</evidence>
<keyword evidence="4 11" id="KW-0812">Transmembrane</keyword>
<protein>
    <recommendedName>
        <fullName evidence="9">Putative sodium-coupled neutral amino acid transporter 11</fullName>
    </recommendedName>
    <alternativeName>
        <fullName evidence="10">Solute carrier family 38 member 11</fullName>
    </alternativeName>
</protein>
<comment type="subcellular location">
    <subcellularLocation>
        <location evidence="1">Membrane</location>
        <topology evidence="1">Multi-pass membrane protein</topology>
    </subcellularLocation>
</comment>
<evidence type="ECO:0000256" key="4">
    <source>
        <dbReference type="ARBA" id="ARBA00022692"/>
    </source>
</evidence>
<dbReference type="PANTHER" id="PTHR22950:SF458">
    <property type="entry name" value="SODIUM-COUPLED NEUTRAL AMINO ACID TRANSPORTER 11-RELATED"/>
    <property type="match status" value="1"/>
</dbReference>
<evidence type="ECO:0000256" key="7">
    <source>
        <dbReference type="ARBA" id="ARBA00023136"/>
    </source>
</evidence>
<keyword evidence="7 11" id="KW-0472">Membrane</keyword>
<comment type="similarity">
    <text evidence="2">Belongs to the amino acid/polyamine transporter 2 family.</text>
</comment>
<feature type="transmembrane region" description="Helical" evidence="11">
    <location>
        <begin position="242"/>
        <end position="264"/>
    </location>
</feature>
<gene>
    <name evidence="14" type="ORF">g.36555</name>
    <name evidence="13" type="ORF">g.36556</name>
</gene>
<dbReference type="AlphaFoldDB" id="A0A1B6DRT8"/>
<keyword evidence="3" id="KW-0813">Transport</keyword>
<feature type="transmembrane region" description="Helical" evidence="11">
    <location>
        <begin position="204"/>
        <end position="222"/>
    </location>
</feature>
<comment type="function">
    <text evidence="8">Putative sodium-dependent amino acid/proton antiporter.</text>
</comment>
<feature type="transmembrane region" description="Helical" evidence="11">
    <location>
        <begin position="386"/>
        <end position="404"/>
    </location>
</feature>
<name>A0A1B6DRT8_9HEMI</name>
<dbReference type="GO" id="GO:0016020">
    <property type="term" value="C:membrane"/>
    <property type="evidence" value="ECO:0007669"/>
    <property type="project" value="UniProtKB-SubCell"/>
</dbReference>
<feature type="transmembrane region" description="Helical" evidence="11">
    <location>
        <begin position="58"/>
        <end position="80"/>
    </location>
</feature>
<feature type="transmembrane region" description="Helical" evidence="11">
    <location>
        <begin position="323"/>
        <end position="344"/>
    </location>
</feature>
<evidence type="ECO:0000256" key="1">
    <source>
        <dbReference type="ARBA" id="ARBA00004141"/>
    </source>
</evidence>
<dbReference type="Pfam" id="PF01490">
    <property type="entry name" value="Aa_trans"/>
    <property type="match status" value="1"/>
</dbReference>
<feature type="transmembrane region" description="Helical" evidence="11">
    <location>
        <begin position="171"/>
        <end position="192"/>
    </location>
</feature>
<evidence type="ECO:0000256" key="10">
    <source>
        <dbReference type="ARBA" id="ARBA00041723"/>
    </source>
</evidence>
<evidence type="ECO:0000256" key="5">
    <source>
        <dbReference type="ARBA" id="ARBA00022970"/>
    </source>
</evidence>
<evidence type="ECO:0000259" key="12">
    <source>
        <dbReference type="Pfam" id="PF01490"/>
    </source>
</evidence>
<feature type="transmembrane region" description="Helical" evidence="11">
    <location>
        <begin position="86"/>
        <end position="109"/>
    </location>
</feature>
<dbReference type="PANTHER" id="PTHR22950">
    <property type="entry name" value="AMINO ACID TRANSPORTER"/>
    <property type="match status" value="1"/>
</dbReference>
<evidence type="ECO:0000313" key="13">
    <source>
        <dbReference type="EMBL" id="JAS20318.1"/>
    </source>
</evidence>
<keyword evidence="6 11" id="KW-1133">Transmembrane helix</keyword>
<proteinExistence type="inferred from homology"/>
<evidence type="ECO:0000256" key="2">
    <source>
        <dbReference type="ARBA" id="ARBA00008066"/>
    </source>
</evidence>
<dbReference type="EMBL" id="GEDC01008906">
    <property type="protein sequence ID" value="JAS28392.1"/>
    <property type="molecule type" value="Transcribed_RNA"/>
</dbReference>
<evidence type="ECO:0000256" key="8">
    <source>
        <dbReference type="ARBA" id="ARBA00037101"/>
    </source>
</evidence>
<evidence type="ECO:0000256" key="9">
    <source>
        <dbReference type="ARBA" id="ARBA00040814"/>
    </source>
</evidence>
<sequence length="468" mass="52009">MGEPNKSSGVNEKSYILEAHKMALAQQVEEIDFQNDCCYNDTEEIINTKKDKTTSLKFASFNYINSIVGSGVIGIPYALLQAGFGMGFLLLVFVAWITDYSLLLMVRSAHISGSYSYQGLMEAAFGRGGFYLLTLLQFIYPFIAMVSYNIVVGDTITKVLIRMFSLSQSDLLARRNFVVLVATIFITVPLCLFKDMVKLARASLLSLFFVVFILAAITFRLFTIENIPVTNDAYQFFNIDIVPSIGIMAFAFMCHHNVFLLYHSIDNINQRTWDNITHISVFIAFLITLCFGVTGYVTFTGNVQGDLLENYCWDDDLMNFSRLAFGATILLTYPIECLVTRSVLSQILQLDSSTSHYVTTIGIVGVTYIISVSTDCLGIVLELNGVFAAVPLAFILPAVSYLKLEEGSVFTKQKLPALGLALFGIVVGCVGTTQLFAHFRKIDSCSHGSIMRYCVIHIPDLNTSLNIR</sequence>
<feature type="transmembrane region" description="Helical" evidence="11">
    <location>
        <begin position="276"/>
        <end position="299"/>
    </location>
</feature>
<evidence type="ECO:0000313" key="14">
    <source>
        <dbReference type="EMBL" id="JAS28392.1"/>
    </source>
</evidence>
<dbReference type="GO" id="GO:0015179">
    <property type="term" value="F:L-amino acid transmembrane transporter activity"/>
    <property type="evidence" value="ECO:0007669"/>
    <property type="project" value="TreeGrafter"/>
</dbReference>
<feature type="transmembrane region" description="Helical" evidence="11">
    <location>
        <begin position="130"/>
        <end position="151"/>
    </location>
</feature>
<feature type="domain" description="Amino acid transporter transmembrane" evidence="12">
    <location>
        <begin position="53"/>
        <end position="432"/>
    </location>
</feature>
<accession>A0A1B6DRT8</accession>
<evidence type="ECO:0000256" key="11">
    <source>
        <dbReference type="SAM" id="Phobius"/>
    </source>
</evidence>
<reference evidence="14" key="1">
    <citation type="submission" date="2015-12" db="EMBL/GenBank/DDBJ databases">
        <title>De novo transcriptome assembly of four potential Pierce s Disease insect vectors from Arizona vineyards.</title>
        <authorList>
            <person name="Tassone E.E."/>
        </authorList>
    </citation>
    <scope>NUCLEOTIDE SEQUENCE</scope>
</reference>
<feature type="transmembrane region" description="Helical" evidence="11">
    <location>
        <begin position="356"/>
        <end position="380"/>
    </location>
</feature>
<dbReference type="EMBL" id="GEDC01016980">
    <property type="protein sequence ID" value="JAS20318.1"/>
    <property type="molecule type" value="Transcribed_RNA"/>
</dbReference>